<evidence type="ECO:0000313" key="1">
    <source>
        <dbReference type="EMBL" id="ETM30545.1"/>
    </source>
</evidence>
<gene>
    <name evidence="1" type="ORF">L914_21779</name>
</gene>
<reference evidence="1" key="1">
    <citation type="submission" date="2013-11" db="EMBL/GenBank/DDBJ databases">
        <title>The Genome Sequence of Phytophthora parasitica IAC_01/95.</title>
        <authorList>
            <consortium name="The Broad Institute Genomics Platform"/>
            <person name="Russ C."/>
            <person name="Tyler B."/>
            <person name="Panabieres F."/>
            <person name="Shan W."/>
            <person name="Tripathy S."/>
            <person name="Grunwald N."/>
            <person name="Machado M."/>
            <person name="Johnson C.S."/>
            <person name="Arredondo F."/>
            <person name="Hong C."/>
            <person name="Coffey M."/>
            <person name="Young S.K."/>
            <person name="Zeng Q."/>
            <person name="Gargeya S."/>
            <person name="Fitzgerald M."/>
            <person name="Abouelleil A."/>
            <person name="Alvarado L."/>
            <person name="Chapman S.B."/>
            <person name="Gainer-Dewar J."/>
            <person name="Goldberg J."/>
            <person name="Griggs A."/>
            <person name="Gujja S."/>
            <person name="Hansen M."/>
            <person name="Howarth C."/>
            <person name="Imamovic A."/>
            <person name="Ireland A."/>
            <person name="Larimer J."/>
            <person name="McCowan C."/>
            <person name="Murphy C."/>
            <person name="Pearson M."/>
            <person name="Poon T.W."/>
            <person name="Priest M."/>
            <person name="Roberts A."/>
            <person name="Saif S."/>
            <person name="Shea T."/>
            <person name="Sykes S."/>
            <person name="Wortman J."/>
            <person name="Nusbaum C."/>
            <person name="Birren B."/>
        </authorList>
    </citation>
    <scope>NUCLEOTIDE SEQUENCE [LARGE SCALE GENOMIC DNA]</scope>
    <source>
        <strain evidence="1">IAC_01/95</strain>
    </source>
</reference>
<protein>
    <submittedName>
        <fullName evidence="1">Uncharacterized protein</fullName>
    </submittedName>
</protein>
<proteinExistence type="predicted"/>
<dbReference type="EMBL" id="KI697013">
    <property type="protein sequence ID" value="ETM30545.1"/>
    <property type="molecule type" value="Genomic_DNA"/>
</dbReference>
<feature type="non-terminal residue" evidence="1">
    <location>
        <position position="1"/>
    </location>
</feature>
<name>W2M2J9_PHYNI</name>
<dbReference type="Proteomes" id="UP000054532">
    <property type="component" value="Unassembled WGS sequence"/>
</dbReference>
<dbReference type="AlphaFoldDB" id="W2M2J9"/>
<accession>W2M2J9</accession>
<organism evidence="1">
    <name type="scientific">Phytophthora nicotianae</name>
    <name type="common">Potato buckeye rot agent</name>
    <name type="synonym">Phytophthora parasitica</name>
    <dbReference type="NCBI Taxonomy" id="4792"/>
    <lineage>
        <taxon>Eukaryota</taxon>
        <taxon>Sar</taxon>
        <taxon>Stramenopiles</taxon>
        <taxon>Oomycota</taxon>
        <taxon>Peronosporomycetes</taxon>
        <taxon>Peronosporales</taxon>
        <taxon>Peronosporaceae</taxon>
        <taxon>Phytophthora</taxon>
    </lineage>
</organism>
<sequence>VSLQLVRTNFGTEGQVTSNVQIRRQLIIEAKLVDPMSGKMLAT</sequence>